<reference evidence="1" key="1">
    <citation type="journal article" date="2014" name="Int. J. Syst. Evol. Microbiol.">
        <title>Complete genome sequence of Corynebacterium casei LMG S-19264T (=DSM 44701T), isolated from a smear-ripened cheese.</title>
        <authorList>
            <consortium name="US DOE Joint Genome Institute (JGI-PGF)"/>
            <person name="Walter F."/>
            <person name="Albersmeier A."/>
            <person name="Kalinowski J."/>
            <person name="Ruckert C."/>
        </authorList>
    </citation>
    <scope>NUCLEOTIDE SEQUENCE</scope>
    <source>
        <strain evidence="1">JCM 3302</strain>
    </source>
</reference>
<keyword evidence="2" id="KW-1185">Reference proteome</keyword>
<organism evidence="1 2">
    <name type="scientific">Streptomyces spiralis</name>
    <dbReference type="NCBI Taxonomy" id="66376"/>
    <lineage>
        <taxon>Bacteria</taxon>
        <taxon>Bacillati</taxon>
        <taxon>Actinomycetota</taxon>
        <taxon>Actinomycetes</taxon>
        <taxon>Kitasatosporales</taxon>
        <taxon>Streptomycetaceae</taxon>
        <taxon>Streptomyces</taxon>
    </lineage>
</organism>
<dbReference type="Proteomes" id="UP000641386">
    <property type="component" value="Unassembled WGS sequence"/>
</dbReference>
<dbReference type="AlphaFoldDB" id="A0A919DW44"/>
<dbReference type="Pfam" id="PF14435">
    <property type="entry name" value="SUKH-4"/>
    <property type="match status" value="1"/>
</dbReference>
<dbReference type="EMBL" id="BNBC01000028">
    <property type="protein sequence ID" value="GHE90539.1"/>
    <property type="molecule type" value="Genomic_DNA"/>
</dbReference>
<reference evidence="1" key="2">
    <citation type="submission" date="2020-09" db="EMBL/GenBank/DDBJ databases">
        <authorList>
            <person name="Sun Q."/>
            <person name="Ohkuma M."/>
        </authorList>
    </citation>
    <scope>NUCLEOTIDE SEQUENCE</scope>
    <source>
        <strain evidence="1">JCM 3302</strain>
    </source>
</reference>
<comment type="caution">
    <text evidence="1">The sequence shown here is derived from an EMBL/GenBank/DDBJ whole genome shotgun (WGS) entry which is preliminary data.</text>
</comment>
<accession>A0A919DW44</accession>
<evidence type="ECO:0000313" key="1">
    <source>
        <dbReference type="EMBL" id="GHE90539.1"/>
    </source>
</evidence>
<proteinExistence type="predicted"/>
<sequence>MSTTCTAVTALAEEAGDPNQGLTLRLPARLLDEEFGRGRVVRFEDVDFPATLTHEPTRRFLRETGLPEDGILFELDTDIPLRTLAEYYADEHPGAYRRAELPSHVDRLIRLGHFAEGDSLVVDGATGEVWNWSAAEATLHPFDEDVSTLAFSLWLLHRTLGGRGGN</sequence>
<protein>
    <recommendedName>
        <fullName evidence="3">SUKH-4 immunity protein of toxin-antitoxin system</fullName>
    </recommendedName>
</protein>
<evidence type="ECO:0000313" key="2">
    <source>
        <dbReference type="Proteomes" id="UP000641386"/>
    </source>
</evidence>
<gene>
    <name evidence="1" type="ORF">GCM10014715_53760</name>
</gene>
<dbReference type="InterPro" id="IPR025851">
    <property type="entry name" value="SUKH-4"/>
</dbReference>
<name>A0A919DW44_9ACTN</name>
<evidence type="ECO:0008006" key="3">
    <source>
        <dbReference type="Google" id="ProtNLM"/>
    </source>
</evidence>